<evidence type="ECO:0000313" key="1">
    <source>
        <dbReference type="EMBL" id="KAF8440475.1"/>
    </source>
</evidence>
<comment type="caution">
    <text evidence="1">The sequence shown here is derived from an EMBL/GenBank/DDBJ whole genome shotgun (WGS) entry which is preliminary data.</text>
</comment>
<keyword evidence="2" id="KW-1185">Reference proteome</keyword>
<reference evidence="1" key="2">
    <citation type="journal article" date="2020" name="Nat. Commun.">
        <title>Large-scale genome sequencing of mycorrhizal fungi provides insights into the early evolution of symbiotic traits.</title>
        <authorList>
            <person name="Miyauchi S."/>
            <person name="Kiss E."/>
            <person name="Kuo A."/>
            <person name="Drula E."/>
            <person name="Kohler A."/>
            <person name="Sanchez-Garcia M."/>
            <person name="Morin E."/>
            <person name="Andreopoulos B."/>
            <person name="Barry K.W."/>
            <person name="Bonito G."/>
            <person name="Buee M."/>
            <person name="Carver A."/>
            <person name="Chen C."/>
            <person name="Cichocki N."/>
            <person name="Clum A."/>
            <person name="Culley D."/>
            <person name="Crous P.W."/>
            <person name="Fauchery L."/>
            <person name="Girlanda M."/>
            <person name="Hayes R.D."/>
            <person name="Keri Z."/>
            <person name="LaButti K."/>
            <person name="Lipzen A."/>
            <person name="Lombard V."/>
            <person name="Magnuson J."/>
            <person name="Maillard F."/>
            <person name="Murat C."/>
            <person name="Nolan M."/>
            <person name="Ohm R.A."/>
            <person name="Pangilinan J."/>
            <person name="Pereira M.F."/>
            <person name="Perotto S."/>
            <person name="Peter M."/>
            <person name="Pfister S."/>
            <person name="Riley R."/>
            <person name="Sitrit Y."/>
            <person name="Stielow J.B."/>
            <person name="Szollosi G."/>
            <person name="Zifcakova L."/>
            <person name="Stursova M."/>
            <person name="Spatafora J.W."/>
            <person name="Tedersoo L."/>
            <person name="Vaario L.M."/>
            <person name="Yamada A."/>
            <person name="Yan M."/>
            <person name="Wang P."/>
            <person name="Xu J."/>
            <person name="Bruns T."/>
            <person name="Baldrian P."/>
            <person name="Vilgalys R."/>
            <person name="Dunand C."/>
            <person name="Henrissat B."/>
            <person name="Grigoriev I.V."/>
            <person name="Hibbett D."/>
            <person name="Nagy L.G."/>
            <person name="Martin F.M."/>
        </authorList>
    </citation>
    <scope>NUCLEOTIDE SEQUENCE</scope>
    <source>
        <strain evidence="1">BED1</strain>
    </source>
</reference>
<sequence length="177" mass="19111">MTGLVYTHERGLGVSKIDLLHTPEVINNDLSYPFKFTIPPAVEEYLDHVLTIPDGILGAYLPSSNLPVPVKTFIQQTFRSLKSKDLLLTIAPNQETFSIITYPVPSEAFILSLRSVLGQALLDGNWLKKDATTKTGSATTFEAALQRLDNMAVNASLRGPTGSSLGPLRSNVTLGGA</sequence>
<reference evidence="1" key="1">
    <citation type="submission" date="2019-10" db="EMBL/GenBank/DDBJ databases">
        <authorList>
            <consortium name="DOE Joint Genome Institute"/>
            <person name="Kuo A."/>
            <person name="Miyauchi S."/>
            <person name="Kiss E."/>
            <person name="Drula E."/>
            <person name="Kohler A."/>
            <person name="Sanchez-Garcia M."/>
            <person name="Andreopoulos B."/>
            <person name="Barry K.W."/>
            <person name="Bonito G."/>
            <person name="Buee M."/>
            <person name="Carver A."/>
            <person name="Chen C."/>
            <person name="Cichocki N."/>
            <person name="Clum A."/>
            <person name="Culley D."/>
            <person name="Crous P.W."/>
            <person name="Fauchery L."/>
            <person name="Girlanda M."/>
            <person name="Hayes R."/>
            <person name="Keri Z."/>
            <person name="LaButti K."/>
            <person name="Lipzen A."/>
            <person name="Lombard V."/>
            <person name="Magnuson J."/>
            <person name="Maillard F."/>
            <person name="Morin E."/>
            <person name="Murat C."/>
            <person name="Nolan M."/>
            <person name="Ohm R."/>
            <person name="Pangilinan J."/>
            <person name="Pereira M."/>
            <person name="Perotto S."/>
            <person name="Peter M."/>
            <person name="Riley R."/>
            <person name="Sitrit Y."/>
            <person name="Stielow B."/>
            <person name="Szollosi G."/>
            <person name="Zifcakova L."/>
            <person name="Stursova M."/>
            <person name="Spatafora J.W."/>
            <person name="Tedersoo L."/>
            <person name="Vaario L.-M."/>
            <person name="Yamada A."/>
            <person name="Yan M."/>
            <person name="Wang P."/>
            <person name="Xu J."/>
            <person name="Bruns T."/>
            <person name="Baldrian P."/>
            <person name="Vilgalys R."/>
            <person name="Henrissat B."/>
            <person name="Grigoriev I.V."/>
            <person name="Hibbett D."/>
            <person name="Nagy L.G."/>
            <person name="Martin F.M."/>
        </authorList>
    </citation>
    <scope>NUCLEOTIDE SEQUENCE</scope>
    <source>
        <strain evidence="1">BED1</strain>
    </source>
</reference>
<proteinExistence type="predicted"/>
<accession>A0AAD4BVL2</accession>
<name>A0AAD4BVL2_BOLED</name>
<evidence type="ECO:0000313" key="2">
    <source>
        <dbReference type="Proteomes" id="UP001194468"/>
    </source>
</evidence>
<organism evidence="1 2">
    <name type="scientific">Boletus edulis BED1</name>
    <dbReference type="NCBI Taxonomy" id="1328754"/>
    <lineage>
        <taxon>Eukaryota</taxon>
        <taxon>Fungi</taxon>
        <taxon>Dikarya</taxon>
        <taxon>Basidiomycota</taxon>
        <taxon>Agaricomycotina</taxon>
        <taxon>Agaricomycetes</taxon>
        <taxon>Agaricomycetidae</taxon>
        <taxon>Boletales</taxon>
        <taxon>Boletineae</taxon>
        <taxon>Boletaceae</taxon>
        <taxon>Boletoideae</taxon>
        <taxon>Boletus</taxon>
    </lineage>
</organism>
<gene>
    <name evidence="1" type="ORF">L210DRAFT_3504096</name>
</gene>
<protein>
    <submittedName>
        <fullName evidence="1">Uncharacterized protein</fullName>
    </submittedName>
</protein>
<dbReference type="EMBL" id="WHUW01000012">
    <property type="protein sequence ID" value="KAF8440475.1"/>
    <property type="molecule type" value="Genomic_DNA"/>
</dbReference>
<dbReference type="AlphaFoldDB" id="A0AAD4BVL2"/>
<dbReference type="Proteomes" id="UP001194468">
    <property type="component" value="Unassembled WGS sequence"/>
</dbReference>